<dbReference type="EMBL" id="NIRI02000042">
    <property type="protein sequence ID" value="KAG5450508.1"/>
    <property type="molecule type" value="Genomic_DNA"/>
</dbReference>
<comment type="caution">
    <text evidence="1">The sequence shown here is derived from an EMBL/GenBank/DDBJ whole genome shotgun (WGS) entry which is preliminary data.</text>
</comment>
<organism evidence="1 2">
    <name type="scientific">Clonorchis sinensis</name>
    <name type="common">Chinese liver fluke</name>
    <dbReference type="NCBI Taxonomy" id="79923"/>
    <lineage>
        <taxon>Eukaryota</taxon>
        <taxon>Metazoa</taxon>
        <taxon>Spiralia</taxon>
        <taxon>Lophotrochozoa</taxon>
        <taxon>Platyhelminthes</taxon>
        <taxon>Trematoda</taxon>
        <taxon>Digenea</taxon>
        <taxon>Opisthorchiida</taxon>
        <taxon>Opisthorchiata</taxon>
        <taxon>Opisthorchiidae</taxon>
        <taxon>Clonorchis</taxon>
    </lineage>
</organism>
<sequence>ITILLQNKPDDDPRFSGCAKLLQRSPRCYLSKRLYDCKHVNNYGDMSVFSVKIERNMMEIKHRHLTGDLFAYTTNRISNNKAADCLTVAGDGNYHLRMRRTSSSMTVVGLYEKNFCGKNGTVRSHIYPQSETLRGRPGDRDLRIDPFVFEPLHMR</sequence>
<evidence type="ECO:0000313" key="1">
    <source>
        <dbReference type="EMBL" id="KAG5450508.1"/>
    </source>
</evidence>
<proteinExistence type="predicted"/>
<dbReference type="OrthoDB" id="10473701at2759"/>
<feature type="non-terminal residue" evidence="1">
    <location>
        <position position="1"/>
    </location>
</feature>
<keyword evidence="2" id="KW-1185">Reference proteome</keyword>
<accession>A0A8T1MNI8</accession>
<reference evidence="1 2" key="1">
    <citation type="journal article" date="2018" name="Biotechnol. Adv.">
        <title>Improved genomic resources and new bioinformatic workflow for the carcinogenic parasite Clonorchis sinensis: Biotechnological implications.</title>
        <authorList>
            <person name="Wang D."/>
            <person name="Korhonen P.K."/>
            <person name="Gasser R.B."/>
            <person name="Young N.D."/>
        </authorList>
    </citation>
    <scope>NUCLEOTIDE SEQUENCE [LARGE SCALE GENOMIC DNA]</scope>
    <source>
        <strain evidence="1">Cs-k2</strain>
    </source>
</reference>
<reference evidence="1 2" key="2">
    <citation type="journal article" date="2021" name="Genomics">
        <title>High-quality reference genome for Clonorchis sinensis.</title>
        <authorList>
            <person name="Young N.D."/>
            <person name="Stroehlein A.J."/>
            <person name="Kinkar L."/>
            <person name="Wang T."/>
            <person name="Sohn W.M."/>
            <person name="Chang B.C.H."/>
            <person name="Kaur P."/>
            <person name="Weisz D."/>
            <person name="Dudchenko O."/>
            <person name="Aiden E.L."/>
            <person name="Korhonen P.K."/>
            <person name="Gasser R.B."/>
        </authorList>
    </citation>
    <scope>NUCLEOTIDE SEQUENCE [LARGE SCALE GENOMIC DNA]</scope>
    <source>
        <strain evidence="1">Cs-k2</strain>
    </source>
</reference>
<name>A0A8T1MNI8_CLOSI</name>
<gene>
    <name evidence="1" type="ORF">CSKR_109088</name>
</gene>
<dbReference type="AlphaFoldDB" id="A0A8T1MNI8"/>
<dbReference type="Proteomes" id="UP000286415">
    <property type="component" value="Unassembled WGS sequence"/>
</dbReference>
<protein>
    <submittedName>
        <fullName evidence="1">Uncharacterized protein</fullName>
    </submittedName>
</protein>
<evidence type="ECO:0000313" key="2">
    <source>
        <dbReference type="Proteomes" id="UP000286415"/>
    </source>
</evidence>